<dbReference type="AlphaFoldDB" id="A0A2B7YP60"/>
<evidence type="ECO:0000313" key="2">
    <source>
        <dbReference type="Proteomes" id="UP000222862"/>
    </source>
</evidence>
<organism evidence="1 2">
    <name type="scientific">Fusobacterium nucleatum subsp. polymorphum</name>
    <name type="common">Fusobacterium polymorphum</name>
    <dbReference type="NCBI Taxonomy" id="76857"/>
    <lineage>
        <taxon>Bacteria</taxon>
        <taxon>Fusobacteriati</taxon>
        <taxon>Fusobacteriota</taxon>
        <taxon>Fusobacteriia</taxon>
        <taxon>Fusobacteriales</taxon>
        <taxon>Fusobacteriaceae</taxon>
        <taxon>Fusobacterium</taxon>
    </lineage>
</organism>
<dbReference type="Proteomes" id="UP000222862">
    <property type="component" value="Unassembled WGS sequence"/>
</dbReference>
<comment type="caution">
    <text evidence="1">The sequence shown here is derived from an EMBL/GenBank/DDBJ whole genome shotgun (WGS) entry which is preliminary data.</text>
</comment>
<dbReference type="RefSeq" id="WP_098702486.1">
    <property type="nucleotide sequence ID" value="NZ_NJGI01000001.1"/>
</dbReference>
<evidence type="ECO:0000313" key="1">
    <source>
        <dbReference type="EMBL" id="PGH22417.1"/>
    </source>
</evidence>
<name>A0A2B7YP60_FUSNP</name>
<sequence length="134" mass="15724">MIDIVVDKVKIIEDLKNMLLGYNYTLQDDDKLFDIILPKNLQNLKNILNREEVPDELYYVFLCRCVGDYLNTKYSTNTLNIDTLNFEPMLASITEGRVSMSFKGNTNQETFSNLIQGLINYGKQEIYRYRFVGW</sequence>
<reference evidence="1 2" key="1">
    <citation type="submission" date="2017-06" db="EMBL/GenBank/DDBJ databases">
        <title>Genome sequencing of Fusobacterium nucleatum subsp. polymorphum KCOM 1232 (=ChDC F37).</title>
        <authorList>
            <person name="Kook J.-K."/>
            <person name="Park S.-N."/>
            <person name="Lim Y.K."/>
            <person name="Roh H."/>
        </authorList>
    </citation>
    <scope>NUCLEOTIDE SEQUENCE [LARGE SCALE GENOMIC DNA]</scope>
    <source>
        <strain evidence="2">KCOM 1232 ( ChDC F37)</strain>
    </source>
</reference>
<dbReference type="EMBL" id="NJGI01000001">
    <property type="protein sequence ID" value="PGH22417.1"/>
    <property type="molecule type" value="Genomic_DNA"/>
</dbReference>
<protein>
    <submittedName>
        <fullName evidence="1">Uncharacterized protein</fullName>
    </submittedName>
</protein>
<gene>
    <name evidence="1" type="ORF">RN96_04575</name>
</gene>
<proteinExistence type="predicted"/>
<accession>A0A2B7YP60</accession>